<feature type="domain" description="N-acetyltransferase" evidence="1">
    <location>
        <begin position="4"/>
        <end position="170"/>
    </location>
</feature>
<comment type="caution">
    <text evidence="2">The sequence shown here is derived from an EMBL/GenBank/DDBJ whole genome shotgun (WGS) entry which is preliminary data.</text>
</comment>
<reference evidence="2 3" key="1">
    <citation type="submission" date="2018-10" db="EMBL/GenBank/DDBJ databases">
        <title>Phylogenomics of Brevibacillus.</title>
        <authorList>
            <person name="Dunlap C."/>
        </authorList>
    </citation>
    <scope>NUCLEOTIDE SEQUENCE [LARGE SCALE GENOMIC DNA]</scope>
    <source>
        <strain evidence="2 3">JCM 15085</strain>
    </source>
</reference>
<dbReference type="AlphaFoldDB" id="A0A3M8CJ05"/>
<evidence type="ECO:0000313" key="2">
    <source>
        <dbReference type="EMBL" id="RNB75712.1"/>
    </source>
</evidence>
<protein>
    <submittedName>
        <fullName evidence="2">GNAT family N-acetyltransferase</fullName>
    </submittedName>
</protein>
<dbReference type="Gene3D" id="3.40.630.30">
    <property type="match status" value="1"/>
</dbReference>
<dbReference type="Pfam" id="PF00583">
    <property type="entry name" value="Acetyltransf_1"/>
    <property type="match status" value="1"/>
</dbReference>
<dbReference type="GO" id="GO:0016747">
    <property type="term" value="F:acyltransferase activity, transferring groups other than amino-acyl groups"/>
    <property type="evidence" value="ECO:0007669"/>
    <property type="project" value="InterPro"/>
</dbReference>
<accession>A0A3M8CJ05</accession>
<proteinExistence type="predicted"/>
<gene>
    <name evidence="2" type="ORF">EDM58_18320</name>
</gene>
<evidence type="ECO:0000259" key="1">
    <source>
        <dbReference type="PROSITE" id="PS51186"/>
    </source>
</evidence>
<dbReference type="SUPFAM" id="SSF55729">
    <property type="entry name" value="Acyl-CoA N-acyltransferases (Nat)"/>
    <property type="match status" value="1"/>
</dbReference>
<evidence type="ECO:0000313" key="3">
    <source>
        <dbReference type="Proteomes" id="UP000281915"/>
    </source>
</evidence>
<dbReference type="CDD" id="cd04301">
    <property type="entry name" value="NAT_SF"/>
    <property type="match status" value="1"/>
</dbReference>
<dbReference type="Proteomes" id="UP000281915">
    <property type="component" value="Unassembled WGS sequence"/>
</dbReference>
<dbReference type="PROSITE" id="PS51186">
    <property type="entry name" value="GNAT"/>
    <property type="match status" value="1"/>
</dbReference>
<keyword evidence="2" id="KW-0808">Transferase</keyword>
<dbReference type="InterPro" id="IPR016181">
    <property type="entry name" value="Acyl_CoA_acyltransferase"/>
</dbReference>
<organism evidence="2 3">
    <name type="scientific">Brevibacillus panacihumi</name>
    <dbReference type="NCBI Taxonomy" id="497735"/>
    <lineage>
        <taxon>Bacteria</taxon>
        <taxon>Bacillati</taxon>
        <taxon>Bacillota</taxon>
        <taxon>Bacilli</taxon>
        <taxon>Bacillales</taxon>
        <taxon>Paenibacillaceae</taxon>
        <taxon>Brevibacillus</taxon>
    </lineage>
</organism>
<name>A0A3M8CJ05_9BACL</name>
<sequence length="170" mass="19677">MNHFLVSKAEERHYEDLMELFLETASWLQSKGLSQWRHFLEGYGRDDVMQGIKSETTYIITKDDVLAGTVTISTSPDDWDKHIWKQSTLPDSVFVHRLAVKRTFSGHGLGGGVLRWMERELTFPSDKRYLRLDCVANNNKLNEFYVQNGYAYVGSSEDGHSKYQKDIHVI</sequence>
<dbReference type="InterPro" id="IPR000182">
    <property type="entry name" value="GNAT_dom"/>
</dbReference>
<dbReference type="EMBL" id="RHHT01000045">
    <property type="protein sequence ID" value="RNB75712.1"/>
    <property type="molecule type" value="Genomic_DNA"/>
</dbReference>